<dbReference type="EMBL" id="FTOQ01000025">
    <property type="protein sequence ID" value="SIT16901.1"/>
    <property type="molecule type" value="Genomic_DNA"/>
</dbReference>
<protein>
    <recommendedName>
        <fullName evidence="3">Beta-barrel porin 2</fullName>
    </recommendedName>
</protein>
<proteinExistence type="predicted"/>
<evidence type="ECO:0008006" key="3">
    <source>
        <dbReference type="Google" id="ProtNLM"/>
    </source>
</evidence>
<accession>A0A1N7Q259</accession>
<evidence type="ECO:0000313" key="2">
    <source>
        <dbReference type="Proteomes" id="UP000186684"/>
    </source>
</evidence>
<evidence type="ECO:0000313" key="1">
    <source>
        <dbReference type="EMBL" id="SIT16901.1"/>
    </source>
</evidence>
<organism evidence="1 2">
    <name type="scientific">Roseivivax lentus</name>
    <dbReference type="NCBI Taxonomy" id="633194"/>
    <lineage>
        <taxon>Bacteria</taxon>
        <taxon>Pseudomonadati</taxon>
        <taxon>Pseudomonadota</taxon>
        <taxon>Alphaproteobacteria</taxon>
        <taxon>Rhodobacterales</taxon>
        <taxon>Roseobacteraceae</taxon>
        <taxon>Roseivivax</taxon>
    </lineage>
</organism>
<gene>
    <name evidence="1" type="ORF">SAMN05421759_1253</name>
</gene>
<keyword evidence="2" id="KW-1185">Reference proteome</keyword>
<name>A0A1N7Q259_9RHOB</name>
<dbReference type="Proteomes" id="UP000186684">
    <property type="component" value="Unassembled WGS sequence"/>
</dbReference>
<reference evidence="2" key="1">
    <citation type="submission" date="2017-01" db="EMBL/GenBank/DDBJ databases">
        <authorList>
            <person name="Varghese N."/>
            <person name="Submissions S."/>
        </authorList>
    </citation>
    <scope>NUCLEOTIDE SEQUENCE [LARGE SCALE GENOMIC DNA]</scope>
    <source>
        <strain evidence="2">DSM 29430</strain>
    </source>
</reference>
<sequence>MPCSNWPWTTAASVGCLMAQGIFSGAIAQENTGGMLARAQLSFGILAENNDLRARSDLSFDLSTVTRTQEFRFSVATELEYPDSDSSLGLVSPTLQAEYARTSANASLGVTASYSRNEIDSFTAQEIEEDSDAPRQAELIADSGFRSDTRVSTRLTLATRSPVGAELGVGLQQVRYTGVDNVSLTDYDVFDTEAQLRFTVDQRIEARVSLRQSDLRSTDAGDDRIEQSVGIGTTLLLSQLARLDVNLDYTEIESSSAGQSTKTDSGPTFTAAAVWDRSNGELRFDVDSRITGGGTRFTAEAGRSHENPRGAFSWSVGASRGGDGLVHATLAFGYDVENQSSGFGAGLFREIRADAFGEEALQNRIDVNYRNALTERDAVEVGLGYRVTEPLVSEDEGVTSLDFTLGYSREVTRGIHLLTSLSHSRTRVESDSDQSETSLYFGIQRRFSWSP</sequence>
<dbReference type="STRING" id="633194.SAMN05421759_1253"/>
<dbReference type="AlphaFoldDB" id="A0A1N7Q259"/>